<evidence type="ECO:0000259" key="8">
    <source>
        <dbReference type="Pfam" id="PF01288"/>
    </source>
</evidence>
<dbReference type="CDD" id="cd00483">
    <property type="entry name" value="HPPK"/>
    <property type="match status" value="1"/>
</dbReference>
<accession>A0A285IYX7</accession>
<name>A0A285IYX7_9GAMM</name>
<evidence type="ECO:0000256" key="1">
    <source>
        <dbReference type="ARBA" id="ARBA00005051"/>
    </source>
</evidence>
<evidence type="ECO:0000256" key="5">
    <source>
        <dbReference type="ARBA" id="ARBA00022777"/>
    </source>
</evidence>
<dbReference type="RefSeq" id="WP_097111324.1">
    <property type="nucleotide sequence ID" value="NZ_OBEB01000004.1"/>
</dbReference>
<keyword evidence="10" id="KW-1185">Reference proteome</keyword>
<dbReference type="InterPro" id="IPR000550">
    <property type="entry name" value="Hppk"/>
</dbReference>
<dbReference type="EC" id="2.7.6.3" evidence="2"/>
<proteinExistence type="predicted"/>
<keyword evidence="6" id="KW-0067">ATP-binding</keyword>
<evidence type="ECO:0000256" key="4">
    <source>
        <dbReference type="ARBA" id="ARBA00022741"/>
    </source>
</evidence>
<dbReference type="Gene3D" id="3.30.70.560">
    <property type="entry name" value="7,8-Dihydro-6-hydroxymethylpterin-pyrophosphokinase HPPK"/>
    <property type="match status" value="1"/>
</dbReference>
<feature type="domain" description="7,8-dihydro-6-hydroxymethylpterin-pyrophosphokinase" evidence="8">
    <location>
        <begin position="5"/>
        <end position="129"/>
    </location>
</feature>
<keyword evidence="3" id="KW-0808">Transferase</keyword>
<evidence type="ECO:0000256" key="3">
    <source>
        <dbReference type="ARBA" id="ARBA00022679"/>
    </source>
</evidence>
<organism evidence="9 10">
    <name type="scientific">Arsukibacterium tuosuense</name>
    <dbReference type="NCBI Taxonomy" id="1323745"/>
    <lineage>
        <taxon>Bacteria</taxon>
        <taxon>Pseudomonadati</taxon>
        <taxon>Pseudomonadota</taxon>
        <taxon>Gammaproteobacteria</taxon>
        <taxon>Chromatiales</taxon>
        <taxon>Chromatiaceae</taxon>
        <taxon>Arsukibacterium</taxon>
    </lineage>
</organism>
<dbReference type="GO" id="GO:0046654">
    <property type="term" value="P:tetrahydrofolate biosynthetic process"/>
    <property type="evidence" value="ECO:0007669"/>
    <property type="project" value="UniProtKB-UniPathway"/>
</dbReference>
<dbReference type="EMBL" id="OBEB01000004">
    <property type="protein sequence ID" value="SNY52296.1"/>
    <property type="molecule type" value="Genomic_DNA"/>
</dbReference>
<evidence type="ECO:0000313" key="10">
    <source>
        <dbReference type="Proteomes" id="UP000219353"/>
    </source>
</evidence>
<evidence type="ECO:0000256" key="7">
    <source>
        <dbReference type="ARBA" id="ARBA00022909"/>
    </source>
</evidence>
<dbReference type="NCBIfam" id="TIGR01498">
    <property type="entry name" value="folK"/>
    <property type="match status" value="1"/>
</dbReference>
<evidence type="ECO:0000256" key="6">
    <source>
        <dbReference type="ARBA" id="ARBA00022840"/>
    </source>
</evidence>
<dbReference type="OrthoDB" id="9790168at2"/>
<gene>
    <name evidence="9" type="ORF">SAMN06297280_2068</name>
</gene>
<dbReference type="GO" id="GO:0016301">
    <property type="term" value="F:kinase activity"/>
    <property type="evidence" value="ECO:0007669"/>
    <property type="project" value="UniProtKB-KW"/>
</dbReference>
<keyword evidence="7" id="KW-0289">Folate biosynthesis</keyword>
<keyword evidence="5 9" id="KW-0418">Kinase</keyword>
<dbReference type="GO" id="GO:0005524">
    <property type="term" value="F:ATP binding"/>
    <property type="evidence" value="ECO:0007669"/>
    <property type="project" value="UniProtKB-KW"/>
</dbReference>
<evidence type="ECO:0000256" key="2">
    <source>
        <dbReference type="ARBA" id="ARBA00013253"/>
    </source>
</evidence>
<dbReference type="Pfam" id="PF01288">
    <property type="entry name" value="HPPK"/>
    <property type="match status" value="1"/>
</dbReference>
<dbReference type="SUPFAM" id="SSF55083">
    <property type="entry name" value="6-hydroxymethyl-7,8-dihydropterin pyrophosphokinase, HPPK"/>
    <property type="match status" value="1"/>
</dbReference>
<dbReference type="GO" id="GO:0003848">
    <property type="term" value="F:2-amino-4-hydroxy-6-hydroxymethyldihydropteridine diphosphokinase activity"/>
    <property type="evidence" value="ECO:0007669"/>
    <property type="project" value="UniProtKB-EC"/>
</dbReference>
<keyword evidence="4" id="KW-0547">Nucleotide-binding</keyword>
<dbReference type="InterPro" id="IPR035907">
    <property type="entry name" value="Hppk_sf"/>
</dbReference>
<protein>
    <recommendedName>
        <fullName evidence="2">2-amino-4-hydroxy-6-hydroxymethyldihydropteridine diphosphokinase</fullName>
        <ecNumber evidence="2">2.7.6.3</ecNumber>
    </recommendedName>
</protein>
<comment type="pathway">
    <text evidence="1">Cofactor biosynthesis; tetrahydrofolate biosynthesis; 2-amino-4-hydroxy-6-hydroxymethyl-7,8-dihydropteridine diphosphate from 7,8-dihydroneopterin triphosphate: step 4/4.</text>
</comment>
<sequence length="165" mass="18567">MARIFISIGSNTDRDHYIRAGVLSLQQFFGEVQLSSVYESEAVGFNGDAFYNLVAATDTALTIADCVQVLKQIEDSHGRIRGAEKFCGRTLDLDLLTYDQVVCQQPITLPRGEITYNAFVLWPMAELAPAAIHPLTQQSYAEMWQAYPKTKQKIWPVPFTWSESN</sequence>
<dbReference type="PANTHER" id="PTHR43071:SF2">
    <property type="entry name" value="2-AMINO-4-HYDROXY-6-HYDROXYMETHYLDIHYDROPTERIDINE PYROPHOSPHOKINASE"/>
    <property type="match status" value="1"/>
</dbReference>
<reference evidence="10" key="1">
    <citation type="submission" date="2017-09" db="EMBL/GenBank/DDBJ databases">
        <authorList>
            <person name="Varghese N."/>
            <person name="Submissions S."/>
        </authorList>
    </citation>
    <scope>NUCLEOTIDE SEQUENCE [LARGE SCALE GENOMIC DNA]</scope>
    <source>
        <strain evidence="10">CGMCC 1.12461</strain>
    </source>
</reference>
<dbReference type="GO" id="GO:0046656">
    <property type="term" value="P:folic acid biosynthetic process"/>
    <property type="evidence" value="ECO:0007669"/>
    <property type="project" value="UniProtKB-KW"/>
</dbReference>
<dbReference type="PANTHER" id="PTHR43071">
    <property type="entry name" value="2-AMINO-4-HYDROXY-6-HYDROXYMETHYLDIHYDROPTERIDINE PYROPHOSPHOKINASE"/>
    <property type="match status" value="1"/>
</dbReference>
<dbReference type="UniPathway" id="UPA00077">
    <property type="reaction ID" value="UER00155"/>
</dbReference>
<dbReference type="Proteomes" id="UP000219353">
    <property type="component" value="Unassembled WGS sequence"/>
</dbReference>
<dbReference type="AlphaFoldDB" id="A0A285IYX7"/>
<evidence type="ECO:0000313" key="9">
    <source>
        <dbReference type="EMBL" id="SNY52296.1"/>
    </source>
</evidence>